<reference evidence="9 10" key="1">
    <citation type="submission" date="2022-06" db="EMBL/GenBank/DDBJ databases">
        <title>Halomicroarcula sp. a new haloarchaeum isolate from saline soil.</title>
        <authorList>
            <person name="Strakova D."/>
            <person name="Galisteo C."/>
            <person name="Sanchez-Porro C."/>
            <person name="Ventosa A."/>
        </authorList>
    </citation>
    <scope>NUCLEOTIDE SEQUENCE [LARGE SCALE GENOMIC DNA]</scope>
    <source>
        <strain evidence="9 10">S3CR25-11</strain>
    </source>
</reference>
<keyword evidence="4" id="KW-0175">Coiled coil</keyword>
<feature type="region of interest" description="Disordered" evidence="5">
    <location>
        <begin position="794"/>
        <end position="824"/>
    </location>
</feature>
<feature type="domain" description="HAMP" evidence="8">
    <location>
        <begin position="428"/>
        <end position="474"/>
    </location>
</feature>
<dbReference type="SUPFAM" id="SSF58104">
    <property type="entry name" value="Methyl-accepting chemotaxis protein (MCP) signaling domain"/>
    <property type="match status" value="1"/>
</dbReference>
<feature type="compositionally biased region" description="Polar residues" evidence="5">
    <location>
        <begin position="799"/>
        <end position="812"/>
    </location>
</feature>
<dbReference type="Proteomes" id="UP001268864">
    <property type="component" value="Unassembled WGS sequence"/>
</dbReference>
<dbReference type="PROSITE" id="PS50111">
    <property type="entry name" value="CHEMOTAXIS_TRANSDUC_2"/>
    <property type="match status" value="1"/>
</dbReference>
<feature type="domain" description="Methyl-accepting transducer" evidence="7">
    <location>
        <begin position="493"/>
        <end position="729"/>
    </location>
</feature>
<keyword evidence="6" id="KW-0472">Membrane</keyword>
<evidence type="ECO:0000313" key="9">
    <source>
        <dbReference type="EMBL" id="MDS0282991.1"/>
    </source>
</evidence>
<evidence type="ECO:0000256" key="2">
    <source>
        <dbReference type="ARBA" id="ARBA00029447"/>
    </source>
</evidence>
<dbReference type="EMBL" id="JAMQOS010000004">
    <property type="protein sequence ID" value="MDS0282991.1"/>
    <property type="molecule type" value="Genomic_DNA"/>
</dbReference>
<dbReference type="PRINTS" id="PR00260">
    <property type="entry name" value="CHEMTRNSDUCR"/>
</dbReference>
<evidence type="ECO:0000256" key="1">
    <source>
        <dbReference type="ARBA" id="ARBA00023224"/>
    </source>
</evidence>
<evidence type="ECO:0000259" key="8">
    <source>
        <dbReference type="PROSITE" id="PS50885"/>
    </source>
</evidence>
<keyword evidence="6" id="KW-0812">Transmembrane</keyword>
<evidence type="ECO:0000256" key="3">
    <source>
        <dbReference type="PROSITE-ProRule" id="PRU00284"/>
    </source>
</evidence>
<comment type="caution">
    <text evidence="9">The sequence shown here is derived from an EMBL/GenBank/DDBJ whole genome shotgun (WGS) entry which is preliminary data.</text>
</comment>
<proteinExistence type="inferred from homology"/>
<feature type="domain" description="HAMP" evidence="8">
    <location>
        <begin position="308"/>
        <end position="361"/>
    </location>
</feature>
<evidence type="ECO:0000259" key="7">
    <source>
        <dbReference type="PROSITE" id="PS50111"/>
    </source>
</evidence>
<evidence type="ECO:0000256" key="6">
    <source>
        <dbReference type="SAM" id="Phobius"/>
    </source>
</evidence>
<evidence type="ECO:0000256" key="5">
    <source>
        <dbReference type="SAM" id="MobiDB-lite"/>
    </source>
</evidence>
<evidence type="ECO:0000256" key="4">
    <source>
        <dbReference type="SAM" id="Coils"/>
    </source>
</evidence>
<dbReference type="RefSeq" id="WP_310900827.1">
    <property type="nucleotide sequence ID" value="NZ_JAMQOS010000004.1"/>
</dbReference>
<sequence>MAGSLPTSLRELVPEGIRRRYLAKFATVVVVALLVTTVAGIYFQGEVSAELTHERHSEMQTTAELEADSMHQWVEEYEQTARMLSQYESMQTGETAAERLDNELDALPASVVALHYVDLDSGDVEVSTTDSMAGTDIDALSLKWAHNSLDFSDASQVAVSEGYENEGQERIAFVSPVEGTSNAVMVVTDAGERATHFRDPIEGGYTQVVNAAGIIEFTADEDEALTEYQGGADSEVLQAGLEAPGAVERDETGEVVAYAPVEDTDWVVIAHAPQDNAYVLRGAVQRDFAIIIGLALLGFLVIGLTIGRNTVSALNGLADRAEALSRGDLSVTMDDTDRIDEVGRAQAAFSDTKAYLQTIGDQADAMARQDFGDPALEAEIPGRIGDSLSKMHADIEEFIVELEQSQANAEEAQAHAEELADSLETEAQAFSAVMEDAAAGDLRKRLDGSSDHRAMRNIADAFNDMLSQLEMTVVGIQSFADDVAASAEQVAAGSQEVQAASQEVATSVEEISGNAEEQNANLREVAGEMTELSATIEEIASSADEVAEQSGFAAARGEEGAEVAEATVEQMGRIRSKTTETVRQIEDLDDEMTRVGDVVDLIDDIAEQVNMLALNASIEAARAGEAGEGFGVVASEIKSLAEETAQATTEIESLIDGIQGSTGEAAEEMREMRDLVADGAETIDESITALDDIVEAVEDANTGVQSINDATDEQAASSQEVVAMVDDVSERSNEVAAESQSVSAAAEEQAASIAQISDSAQRLTDQSSDLHGMLEQFDAEADDVADIDDIGTAVDDRQQSTGASTEVYQSDSVAADGGPDEADD</sequence>
<dbReference type="PANTHER" id="PTHR32089:SF112">
    <property type="entry name" value="LYSOZYME-LIKE PROTEIN-RELATED"/>
    <property type="match status" value="1"/>
</dbReference>
<dbReference type="PROSITE" id="PS50885">
    <property type="entry name" value="HAMP"/>
    <property type="match status" value="2"/>
</dbReference>
<dbReference type="PANTHER" id="PTHR32089">
    <property type="entry name" value="METHYL-ACCEPTING CHEMOTAXIS PROTEIN MCPB"/>
    <property type="match status" value="1"/>
</dbReference>
<name>A0ABU2FQF8_9EURY</name>
<accession>A0ABU2FQF8</accession>
<evidence type="ECO:0000313" key="10">
    <source>
        <dbReference type="Proteomes" id="UP001268864"/>
    </source>
</evidence>
<dbReference type="SMART" id="SM00283">
    <property type="entry name" value="MA"/>
    <property type="match status" value="1"/>
</dbReference>
<dbReference type="Gene3D" id="6.10.340.10">
    <property type="match status" value="1"/>
</dbReference>
<protein>
    <submittedName>
        <fullName evidence="9">Methyl-accepting chemotaxis protein</fullName>
    </submittedName>
</protein>
<dbReference type="InterPro" id="IPR004089">
    <property type="entry name" value="MCPsignal_dom"/>
</dbReference>
<organism evidence="9 10">
    <name type="scientific">Haloarcula onubensis</name>
    <dbReference type="NCBI Taxonomy" id="2950539"/>
    <lineage>
        <taxon>Archaea</taxon>
        <taxon>Methanobacteriati</taxon>
        <taxon>Methanobacteriota</taxon>
        <taxon>Stenosarchaea group</taxon>
        <taxon>Halobacteria</taxon>
        <taxon>Halobacteriales</taxon>
        <taxon>Haloarculaceae</taxon>
        <taxon>Haloarcula</taxon>
    </lineage>
</organism>
<dbReference type="Gene3D" id="1.10.287.950">
    <property type="entry name" value="Methyl-accepting chemotaxis protein"/>
    <property type="match status" value="1"/>
</dbReference>
<feature type="coiled-coil region" evidence="4">
    <location>
        <begin position="508"/>
        <end position="535"/>
    </location>
</feature>
<dbReference type="Pfam" id="PF00015">
    <property type="entry name" value="MCPsignal"/>
    <property type="match status" value="1"/>
</dbReference>
<keyword evidence="6" id="KW-1133">Transmembrane helix</keyword>
<gene>
    <name evidence="9" type="ORF">NDI86_12730</name>
</gene>
<dbReference type="InterPro" id="IPR004090">
    <property type="entry name" value="Chemotax_Me-accpt_rcpt"/>
</dbReference>
<dbReference type="InterPro" id="IPR003660">
    <property type="entry name" value="HAMP_dom"/>
</dbReference>
<dbReference type="SMART" id="SM00304">
    <property type="entry name" value="HAMP"/>
    <property type="match status" value="2"/>
</dbReference>
<feature type="coiled-coil region" evidence="4">
    <location>
        <begin position="395"/>
        <end position="429"/>
    </location>
</feature>
<comment type="similarity">
    <text evidence="2">Belongs to the methyl-accepting chemotaxis (MCP) protein family.</text>
</comment>
<dbReference type="CDD" id="cd11386">
    <property type="entry name" value="MCP_signal"/>
    <property type="match status" value="1"/>
</dbReference>
<feature type="transmembrane region" description="Helical" evidence="6">
    <location>
        <begin position="21"/>
        <end position="43"/>
    </location>
</feature>
<keyword evidence="10" id="KW-1185">Reference proteome</keyword>
<dbReference type="Pfam" id="PF00672">
    <property type="entry name" value="HAMP"/>
    <property type="match status" value="1"/>
</dbReference>
<keyword evidence="1 3" id="KW-0807">Transducer</keyword>